<comment type="subunit">
    <text evidence="5">Homodimer.</text>
</comment>
<dbReference type="CDD" id="cd00311">
    <property type="entry name" value="TIM"/>
    <property type="match status" value="1"/>
</dbReference>
<feature type="compositionally biased region" description="Low complexity" evidence="13">
    <location>
        <begin position="531"/>
        <end position="548"/>
    </location>
</feature>
<evidence type="ECO:0000259" key="15">
    <source>
        <dbReference type="PROSITE" id="PS50234"/>
    </source>
</evidence>
<feature type="region of interest" description="Disordered" evidence="13">
    <location>
        <begin position="479"/>
        <end position="590"/>
    </location>
</feature>
<dbReference type="GO" id="GO:0005829">
    <property type="term" value="C:cytosol"/>
    <property type="evidence" value="ECO:0007669"/>
    <property type="project" value="TreeGrafter"/>
</dbReference>
<dbReference type="Gene3D" id="3.30.40.10">
    <property type="entry name" value="Zinc/RING finger domain, C3HC4 (zinc finger)"/>
    <property type="match status" value="1"/>
</dbReference>
<dbReference type="PANTHER" id="PTHR21139:SF41">
    <property type="entry name" value="TRIOSEPHOSPHATE ISOMERASE"/>
    <property type="match status" value="1"/>
</dbReference>
<dbReference type="GO" id="GO:0008270">
    <property type="term" value="F:zinc ion binding"/>
    <property type="evidence" value="ECO:0007669"/>
    <property type="project" value="UniProtKB-KW"/>
</dbReference>
<feature type="domain" description="RING-type" evidence="14">
    <location>
        <begin position="677"/>
        <end position="739"/>
    </location>
</feature>
<dbReference type="PANTHER" id="PTHR21139">
    <property type="entry name" value="TRIOSEPHOSPHATE ISOMERASE"/>
    <property type="match status" value="1"/>
</dbReference>
<dbReference type="Pfam" id="PF00121">
    <property type="entry name" value="TIM"/>
    <property type="match status" value="1"/>
</dbReference>
<evidence type="ECO:0000256" key="12">
    <source>
        <dbReference type="PROSITE-ProRule" id="PRU00175"/>
    </source>
</evidence>
<dbReference type="EMBL" id="LN483157">
    <property type="protein sequence ID" value="CED84269.1"/>
    <property type="molecule type" value="Genomic_DNA"/>
</dbReference>
<dbReference type="InterPro" id="IPR013785">
    <property type="entry name" value="Aldolase_TIM"/>
</dbReference>
<dbReference type="InterPro" id="IPR020861">
    <property type="entry name" value="Triosephosphate_isomerase_AS"/>
</dbReference>
<dbReference type="HAMAP" id="MF_00147_B">
    <property type="entry name" value="TIM_B"/>
    <property type="match status" value="1"/>
</dbReference>
<reference evidence="16" key="1">
    <citation type="submission" date="2014-08" db="EMBL/GenBank/DDBJ databases">
        <authorList>
            <person name="Sharma Rahul"/>
            <person name="Thines Marco"/>
        </authorList>
    </citation>
    <scope>NUCLEOTIDE SEQUENCE</scope>
</reference>
<feature type="region of interest" description="Disordered" evidence="13">
    <location>
        <begin position="1142"/>
        <end position="1203"/>
    </location>
</feature>
<feature type="region of interest" description="Disordered" evidence="13">
    <location>
        <begin position="890"/>
        <end position="953"/>
    </location>
</feature>
<keyword evidence="8" id="KW-0312">Gluconeogenesis</keyword>
<evidence type="ECO:0000313" key="16">
    <source>
        <dbReference type="EMBL" id="CED84269.1"/>
    </source>
</evidence>
<feature type="compositionally biased region" description="Polar residues" evidence="13">
    <location>
        <begin position="519"/>
        <end position="528"/>
    </location>
</feature>
<dbReference type="GO" id="GO:0019563">
    <property type="term" value="P:glycerol catabolic process"/>
    <property type="evidence" value="ECO:0007669"/>
    <property type="project" value="TreeGrafter"/>
</dbReference>
<dbReference type="SUPFAM" id="SSF51351">
    <property type="entry name" value="Triosephosphate isomerase (TIM)"/>
    <property type="match status" value="1"/>
</dbReference>
<feature type="compositionally biased region" description="Pro residues" evidence="13">
    <location>
        <begin position="496"/>
        <end position="509"/>
    </location>
</feature>
<dbReference type="InterPro" id="IPR001841">
    <property type="entry name" value="Znf_RING"/>
</dbReference>
<evidence type="ECO:0000259" key="14">
    <source>
        <dbReference type="PROSITE" id="PS50089"/>
    </source>
</evidence>
<evidence type="ECO:0000256" key="4">
    <source>
        <dbReference type="ARBA" id="ARBA00007422"/>
    </source>
</evidence>
<keyword evidence="10 16" id="KW-0413">Isomerase</keyword>
<feature type="compositionally biased region" description="Polar residues" evidence="13">
    <location>
        <begin position="944"/>
        <end position="953"/>
    </location>
</feature>
<comment type="catalytic activity">
    <reaction evidence="1">
        <text>D-glyceraldehyde 3-phosphate = dihydroxyacetone phosphate</text>
        <dbReference type="Rhea" id="RHEA:18585"/>
        <dbReference type="ChEBI" id="CHEBI:57642"/>
        <dbReference type="ChEBI" id="CHEBI:59776"/>
        <dbReference type="EC" id="5.3.1.1"/>
    </reaction>
</comment>
<feature type="compositionally biased region" description="Acidic residues" evidence="13">
    <location>
        <begin position="793"/>
        <end position="806"/>
    </location>
</feature>
<dbReference type="GO" id="GO:0006096">
    <property type="term" value="P:glycolytic process"/>
    <property type="evidence" value="ECO:0007669"/>
    <property type="project" value="UniProtKB-UniPathway"/>
</dbReference>
<feature type="compositionally biased region" description="Low complexity" evidence="13">
    <location>
        <begin position="558"/>
        <end position="582"/>
    </location>
</feature>
<evidence type="ECO:0000256" key="13">
    <source>
        <dbReference type="SAM" id="MobiDB-lite"/>
    </source>
</evidence>
<dbReference type="InterPro" id="IPR035990">
    <property type="entry name" value="TIM_sf"/>
</dbReference>
<evidence type="ECO:0000256" key="11">
    <source>
        <dbReference type="ARBA" id="ARBA00031906"/>
    </source>
</evidence>
<keyword evidence="12" id="KW-0863">Zinc-finger</keyword>
<comment type="similarity">
    <text evidence="4">Belongs to the triosephosphate isomerase family.</text>
</comment>
<dbReference type="Gene3D" id="3.40.50.410">
    <property type="entry name" value="von Willebrand factor, type A domain"/>
    <property type="match status" value="1"/>
</dbReference>
<sequence length="1734" mass="186848">MAARQFFVGGNFKMNPTSWKATAALIDGLLAADIDPKTEVVVATPALYLISATEYIKSKSTASSPKITLSAQNVYAQEKGAFTGEISPHMLKDAGVPWTLVGHSERRTLFNDTNKLVADKTKLALSEGIKVILCIGETLQERESNETFNVCKASLDAVVAAIEEKDWANVVIAYEPVWSIGTGKVASPAQAQEVHDQLRAYLASNVSQKVSDETRIIYGGSVSASNCKDLSTQKDIDGFLVGGASLKPEFADICNARNVANSLSTSSFAGPSIFKSGERIEVSLIQGQVGRHWRKRRRDHGWFPLTINNIVALTTDHRQSISAGSSTVYPRLDVSFSHSPSTPQPAFASASPSPLSSPTFARSTDDKSEYPIKLMTESSSVRGLSHGPNWMERAPTQDIKKAQPPPADPDQEGSPRVDAQVATAAKTNATVNSAANTTYHLPQIPTINSPTRPSQVSYPVGSSLSFKRLSRSSMIYATPPSPSVSNQEPFSGLALGPPPVALPPVPFPNPRSQIRESIGSFQTSSSGIVPSAQNSRSSITSSSSFPNSHLGSMSGVEPSFSLPPSSSNTSISGSNTSLSSSPAISRQTTSTAMAAGDNVSFNQSFALPTALLSNTTPTERSPRSRTFDQFLLSPSSFGVNPAAATRWAGGGTGTRAQGPPLALVVNQDTDQEDGYKCPVCVERIGAEFRISGERPDVIPECGHSIHHDCFVHVYGPLPEVNRFGDVRKVQSYGVCGVCRKPMRVSEDGGSSGGASGKPNKLAALTGAKSMNGPPPPLLNPLHKPKLSVYGEYENNDGDSEGDDNDPLDTVRSGALSVKSGQSDHVRYEGSSAAQIVVPSITILPEFQSAVRVNTGKLIVTAVVIVEVPLRSRREETELLSSSISMTGLSMTNGGGNIDVGRTRSGTGKSLSSFGSTSSGRNSSESTLARSPSSSSHVSSFAPMSLSSSGQITTDTNYPSPEFLRRKLVSMDGQVGLIDNLSTLLACNRAVVRSNLPSLASSSGSGSGVKEKGYLLYLFKEALLLVQEPSPSESTFLKVKASSLFKRMPTVPSFGRGGAGAGSLDEVGSAGTYRLRQKILVRRMRGVRLSRPVGLGPSGSDTSMTIVVEDNRRLSDLVLMFPNQETRRTWWDRITHLIPTIYQDGTFTSGPNPESKKKPDTHSLSNLSRNDSRSGSVSKFTNLSSLSTTHRHSPTLSTSSSNGSNFLSVTSSVRPMSVSGLSIYHSNPKTHTPIDILLIVSLTSPSIANASTALRTRIIRSSLAFVMDKIGSKDRLALVTYENGPQGVIRRTPFLAVGRDGPGRRRLSQMLDRLGEESKEADPFLVPLHREEKSDVVSAVNVALDVVMQRKTKNPLTGIALVCDSVDSVNRSQMDLVLARAEAADVPIHSIGYGKSHDPSPLQLISNHTHGTYIFVDDWYDLQISLAGVIGGLMSIALTRMKLHISTAENDFSVRKVFGVDSHIPPDGKHVDIELRELCHGERREFLVELELDDSFEHGGGKDERGRPKSSGSIGGKGASRLSSSAYTSSAMIDEVPVLELDCSFYDPYCSKACSRLAHPLLLLITLLPSTETHHSPLSEPIISRRRMELMASDTIDRALLFVSRRNYKRAQRLMQETRMIIRSVAEGLIDQIDNISRGEYLSAKKERRDGLARECLVVLRAILMDVDSMLEGLVEESVSLFDRDQRNLGAQQAMILRSQKAWTPRTETERLYFTAETALELVQQSSSSNRSTVD</sequence>
<evidence type="ECO:0000256" key="9">
    <source>
        <dbReference type="ARBA" id="ARBA00023152"/>
    </source>
</evidence>
<dbReference type="NCBIfam" id="TIGR00419">
    <property type="entry name" value="tim"/>
    <property type="match status" value="1"/>
</dbReference>
<feature type="compositionally biased region" description="Low complexity" evidence="13">
    <location>
        <begin position="904"/>
        <end position="939"/>
    </location>
</feature>
<dbReference type="GO" id="GO:0006094">
    <property type="term" value="P:gluconeogenesis"/>
    <property type="evidence" value="ECO:0007669"/>
    <property type="project" value="UniProtKB-UniPathway"/>
</dbReference>
<dbReference type="PROSITE" id="PS50089">
    <property type="entry name" value="ZF_RING_2"/>
    <property type="match status" value="1"/>
</dbReference>
<proteinExistence type="inferred from homology"/>
<feature type="domain" description="VWFA" evidence="15">
    <location>
        <begin position="1234"/>
        <end position="1432"/>
    </location>
</feature>
<feature type="compositionally biased region" description="Low complexity" evidence="13">
    <location>
        <begin position="1162"/>
        <end position="1203"/>
    </location>
</feature>
<name>A0A0F7SU72_PHARH</name>
<feature type="region of interest" description="Disordered" evidence="13">
    <location>
        <begin position="339"/>
        <end position="371"/>
    </location>
</feature>
<dbReference type="GO" id="GO:0004807">
    <property type="term" value="F:triose-phosphate isomerase activity"/>
    <property type="evidence" value="ECO:0007669"/>
    <property type="project" value="UniProtKB-EC"/>
</dbReference>
<organism evidence="16">
    <name type="scientific">Phaffia rhodozyma</name>
    <name type="common">Yeast</name>
    <name type="synonym">Xanthophyllomyces dendrorhous</name>
    <dbReference type="NCBI Taxonomy" id="264483"/>
    <lineage>
        <taxon>Eukaryota</taxon>
        <taxon>Fungi</taxon>
        <taxon>Dikarya</taxon>
        <taxon>Basidiomycota</taxon>
        <taxon>Agaricomycotina</taxon>
        <taxon>Tremellomycetes</taxon>
        <taxon>Cystofilobasidiales</taxon>
        <taxon>Mrakiaceae</taxon>
        <taxon>Phaffia</taxon>
    </lineage>
</organism>
<evidence type="ECO:0000256" key="10">
    <source>
        <dbReference type="ARBA" id="ARBA00023235"/>
    </source>
</evidence>
<dbReference type="UniPathway" id="UPA00109">
    <property type="reaction ID" value="UER00189"/>
</dbReference>
<comment type="pathway">
    <text evidence="2">Carbohydrate degradation; glycolysis; D-glyceraldehyde 3-phosphate from glycerone phosphate: step 1/1.</text>
</comment>
<protein>
    <recommendedName>
        <fullName evidence="7">Triosephosphate isomerase</fullName>
        <ecNumber evidence="6">5.3.1.1</ecNumber>
    </recommendedName>
    <alternativeName>
        <fullName evidence="11">Triose-phosphate isomerase</fullName>
    </alternativeName>
</protein>
<keyword evidence="9" id="KW-0324">Glycolysis</keyword>
<feature type="region of interest" description="Disordered" evidence="13">
    <location>
        <begin position="1496"/>
        <end position="1521"/>
    </location>
</feature>
<dbReference type="PROSITE" id="PS50234">
    <property type="entry name" value="VWFA"/>
    <property type="match status" value="1"/>
</dbReference>
<accession>A0A0F7SU72</accession>
<evidence type="ECO:0000256" key="6">
    <source>
        <dbReference type="ARBA" id="ARBA00011940"/>
    </source>
</evidence>
<evidence type="ECO:0000256" key="2">
    <source>
        <dbReference type="ARBA" id="ARBA00004680"/>
    </source>
</evidence>
<evidence type="ECO:0000256" key="5">
    <source>
        <dbReference type="ARBA" id="ARBA00011738"/>
    </source>
</evidence>
<feature type="region of interest" description="Disordered" evidence="13">
    <location>
        <begin position="744"/>
        <end position="811"/>
    </location>
</feature>
<keyword evidence="12" id="KW-0862">Zinc</keyword>
<dbReference type="Gene3D" id="3.20.20.70">
    <property type="entry name" value="Aldolase class I"/>
    <property type="match status" value="1"/>
</dbReference>
<dbReference type="PROSITE" id="PS51440">
    <property type="entry name" value="TIM_2"/>
    <property type="match status" value="1"/>
</dbReference>
<dbReference type="InterPro" id="IPR000652">
    <property type="entry name" value="Triosephosphate_isomerase"/>
</dbReference>
<evidence type="ECO:0000256" key="1">
    <source>
        <dbReference type="ARBA" id="ARBA00000474"/>
    </source>
</evidence>
<dbReference type="EC" id="5.3.1.1" evidence="6"/>
<feature type="compositionally biased region" description="Polar residues" evidence="13">
    <location>
        <begin position="1142"/>
        <end position="1151"/>
    </location>
</feature>
<dbReference type="PROSITE" id="PS00171">
    <property type="entry name" value="TIM_1"/>
    <property type="match status" value="1"/>
</dbReference>
<evidence type="ECO:0000256" key="3">
    <source>
        <dbReference type="ARBA" id="ARBA00004742"/>
    </source>
</evidence>
<evidence type="ECO:0000256" key="8">
    <source>
        <dbReference type="ARBA" id="ARBA00022432"/>
    </source>
</evidence>
<comment type="pathway">
    <text evidence="3">Carbohydrate biosynthesis; gluconeogenesis.</text>
</comment>
<dbReference type="InterPro" id="IPR002035">
    <property type="entry name" value="VWF_A"/>
</dbReference>
<feature type="compositionally biased region" description="Low complexity" evidence="13">
    <location>
        <begin position="339"/>
        <end position="361"/>
    </location>
</feature>
<dbReference type="UniPathway" id="UPA00138"/>
<keyword evidence="12" id="KW-0479">Metal-binding</keyword>
<dbReference type="SUPFAM" id="SSF53300">
    <property type="entry name" value="vWA-like"/>
    <property type="match status" value="1"/>
</dbReference>
<feature type="compositionally biased region" description="Basic and acidic residues" evidence="13">
    <location>
        <begin position="1496"/>
        <end position="1506"/>
    </location>
</feature>
<dbReference type="SUPFAM" id="SSF57850">
    <property type="entry name" value="RING/U-box"/>
    <property type="match status" value="1"/>
</dbReference>
<evidence type="ECO:0000256" key="7">
    <source>
        <dbReference type="ARBA" id="ARBA00019397"/>
    </source>
</evidence>
<dbReference type="InterPro" id="IPR013083">
    <property type="entry name" value="Znf_RING/FYVE/PHD"/>
</dbReference>
<dbReference type="InterPro" id="IPR022896">
    <property type="entry name" value="TrioseP_Isoase_bac/euk"/>
</dbReference>
<dbReference type="GO" id="GO:0046166">
    <property type="term" value="P:glyceraldehyde-3-phosphate biosynthetic process"/>
    <property type="evidence" value="ECO:0007669"/>
    <property type="project" value="TreeGrafter"/>
</dbReference>
<dbReference type="FunFam" id="3.20.20.70:FF:000025">
    <property type="entry name" value="Triosephosphate isomerase"/>
    <property type="match status" value="1"/>
</dbReference>
<dbReference type="InterPro" id="IPR036465">
    <property type="entry name" value="vWFA_dom_sf"/>
</dbReference>